<dbReference type="AlphaFoldDB" id="B5M9N4"/>
<proteinExistence type="predicted"/>
<reference evidence="2" key="1">
    <citation type="submission" date="2008-06" db="EMBL/GenBank/DDBJ databases">
        <title>The biosynthetic gene cluster responsible for Lasalocid production from Streptomyces lasaliensis.</title>
        <authorList>
            <person name="Smith L."/>
            <person name="Samborskyy M."/>
            <person name="Fan Q."/>
            <person name="Spencer J.B."/>
            <person name="Leadlay P.F."/>
        </authorList>
    </citation>
    <scope>NUCLEOTIDE SEQUENCE</scope>
    <source>
        <strain evidence="2">NRRL 3382R</strain>
    </source>
</reference>
<dbReference type="RefSeq" id="WP_174867731.1">
    <property type="nucleotide sequence ID" value="NZ_SZNQ01000001.1"/>
</dbReference>
<evidence type="ECO:0000313" key="2">
    <source>
        <dbReference type="EMBL" id="CAQ64712.1"/>
    </source>
</evidence>
<name>B5M9N4_STRLS</name>
<evidence type="ECO:0000256" key="1">
    <source>
        <dbReference type="SAM" id="MobiDB-lite"/>
    </source>
</evidence>
<feature type="region of interest" description="Disordered" evidence="1">
    <location>
        <begin position="77"/>
        <end position="104"/>
    </location>
</feature>
<accession>B5M9N4</accession>
<protein>
    <submittedName>
        <fullName evidence="2">Uncharacterized protein</fullName>
    </submittedName>
</protein>
<feature type="compositionally biased region" description="Basic residues" evidence="1">
    <location>
        <begin position="90"/>
        <end position="104"/>
    </location>
</feature>
<sequence>MEAWLRETFLPRLAGHALVILAGRVAPDAEWTLDPGWAHLCTALAVRPLDADRRSPVLLAARGVPAEQRGADAAFAGGRPLASRWPPPCPRRHPAHRGNRPVTS</sequence>
<organism evidence="2">
    <name type="scientific">Streptomyces lasalocidi</name>
    <name type="common">Streptomyces lasaliensis</name>
    <dbReference type="NCBI Taxonomy" id="324833"/>
    <lineage>
        <taxon>Bacteria</taxon>
        <taxon>Bacillati</taxon>
        <taxon>Actinomycetota</taxon>
        <taxon>Actinomycetes</taxon>
        <taxon>Kitasatosporales</taxon>
        <taxon>Streptomycetaceae</taxon>
        <taxon>Streptomyces</taxon>
    </lineage>
</organism>
<dbReference type="EMBL" id="FM173265">
    <property type="protein sequence ID" value="CAQ64712.1"/>
    <property type="molecule type" value="Genomic_DNA"/>
</dbReference>